<dbReference type="PANTHER" id="PTHR30146">
    <property type="entry name" value="LACI-RELATED TRANSCRIPTIONAL REPRESSOR"/>
    <property type="match status" value="1"/>
</dbReference>
<dbReference type="SUPFAM" id="SSF47413">
    <property type="entry name" value="lambda repressor-like DNA-binding domains"/>
    <property type="match status" value="1"/>
</dbReference>
<dbReference type="CDD" id="cd06267">
    <property type="entry name" value="PBP1_LacI_sugar_binding-like"/>
    <property type="match status" value="1"/>
</dbReference>
<gene>
    <name evidence="5" type="ORF">KOI35_29165</name>
</gene>
<organism evidence="5 6">
    <name type="scientific">Paractinoplanes bogorensis</name>
    <dbReference type="NCBI Taxonomy" id="1610840"/>
    <lineage>
        <taxon>Bacteria</taxon>
        <taxon>Bacillati</taxon>
        <taxon>Actinomycetota</taxon>
        <taxon>Actinomycetes</taxon>
        <taxon>Micromonosporales</taxon>
        <taxon>Micromonosporaceae</taxon>
        <taxon>Paractinoplanes</taxon>
    </lineage>
</organism>
<dbReference type="PROSITE" id="PS50932">
    <property type="entry name" value="HTH_LACI_2"/>
    <property type="match status" value="1"/>
</dbReference>
<dbReference type="PANTHER" id="PTHR30146:SF109">
    <property type="entry name" value="HTH-TYPE TRANSCRIPTIONAL REGULATOR GALS"/>
    <property type="match status" value="1"/>
</dbReference>
<evidence type="ECO:0000256" key="1">
    <source>
        <dbReference type="ARBA" id="ARBA00023015"/>
    </source>
</evidence>
<proteinExistence type="predicted"/>
<dbReference type="Pfam" id="PF00356">
    <property type="entry name" value="LacI"/>
    <property type="match status" value="1"/>
</dbReference>
<feature type="domain" description="HTH lacI-type" evidence="4">
    <location>
        <begin position="8"/>
        <end position="62"/>
    </location>
</feature>
<keyword evidence="3" id="KW-0804">Transcription</keyword>
<dbReference type="EMBL" id="JAHKKG010000009">
    <property type="protein sequence ID" value="MBU2667591.1"/>
    <property type="molecule type" value="Genomic_DNA"/>
</dbReference>
<keyword evidence="2" id="KW-0238">DNA-binding</keyword>
<dbReference type="Gene3D" id="3.40.50.2300">
    <property type="match status" value="2"/>
</dbReference>
<evidence type="ECO:0000313" key="5">
    <source>
        <dbReference type="EMBL" id="MBU2667591.1"/>
    </source>
</evidence>
<dbReference type="RefSeq" id="WP_215791836.1">
    <property type="nucleotide sequence ID" value="NZ_JAHKKG010000009.1"/>
</dbReference>
<comment type="caution">
    <text evidence="5">The sequence shown here is derived from an EMBL/GenBank/DDBJ whole genome shotgun (WGS) entry which is preliminary data.</text>
</comment>
<evidence type="ECO:0000259" key="4">
    <source>
        <dbReference type="PROSITE" id="PS50932"/>
    </source>
</evidence>
<dbReference type="Proteomes" id="UP001519654">
    <property type="component" value="Unassembled WGS sequence"/>
</dbReference>
<sequence>MTVEGRRTTLADVAAEAGVSVALVSIVMRGAPGASAATRERVLEVARRLDYQPDSRARLLRSGQSRLLGVVFGVQHPFHDDLLTGLYDAAERIGYELTLSAVTPRRDERTAIAGLLQDRCAALVLLGPQITVAELGALAARLPVVAMMRNVRRRDIDVVRTDDARGLHLAVDHLVALGHRRIAHVDGGRWLASAERRQGYRDAMKRHGLEAYGKIVSGGFGEEDGARAARVLLDDPPTAVTVFNDLSATGLLDVLRRHGISVPGDLSVVGYDDSSFSRLAHIDLTTVAQDIETMATLAVARAVERIDGAPVVHREVVIPPRLVVRGTTGPSGA</sequence>
<dbReference type="CDD" id="cd01392">
    <property type="entry name" value="HTH_LacI"/>
    <property type="match status" value="1"/>
</dbReference>
<reference evidence="5 6" key="1">
    <citation type="submission" date="2021-06" db="EMBL/GenBank/DDBJ databases">
        <title>Actinoplanes lichenicola sp. nov., and Actinoplanes ovalisporus sp. nov., isolated from lichen in Thailand.</title>
        <authorList>
            <person name="Saeng-In P."/>
            <person name="Kanchanasin P."/>
            <person name="Yuki M."/>
            <person name="Kudo T."/>
            <person name="Ohkuma M."/>
            <person name="Phongsopitanun W."/>
            <person name="Tanasupawat S."/>
        </authorList>
    </citation>
    <scope>NUCLEOTIDE SEQUENCE [LARGE SCALE GENOMIC DNA]</scope>
    <source>
        <strain evidence="5 6">NBRC 110975</strain>
    </source>
</reference>
<keyword evidence="1" id="KW-0805">Transcription regulation</keyword>
<dbReference type="SMART" id="SM00354">
    <property type="entry name" value="HTH_LACI"/>
    <property type="match status" value="1"/>
</dbReference>
<protein>
    <submittedName>
        <fullName evidence="5">LacI family transcriptional regulator</fullName>
    </submittedName>
</protein>
<accession>A0ABS5YW96</accession>
<dbReference type="Pfam" id="PF13377">
    <property type="entry name" value="Peripla_BP_3"/>
    <property type="match status" value="1"/>
</dbReference>
<name>A0ABS5YW96_9ACTN</name>
<dbReference type="InterPro" id="IPR010982">
    <property type="entry name" value="Lambda_DNA-bd_dom_sf"/>
</dbReference>
<evidence type="ECO:0000256" key="2">
    <source>
        <dbReference type="ARBA" id="ARBA00023125"/>
    </source>
</evidence>
<keyword evidence="6" id="KW-1185">Reference proteome</keyword>
<dbReference type="InterPro" id="IPR046335">
    <property type="entry name" value="LacI/GalR-like_sensor"/>
</dbReference>
<dbReference type="Gene3D" id="1.10.260.40">
    <property type="entry name" value="lambda repressor-like DNA-binding domains"/>
    <property type="match status" value="1"/>
</dbReference>
<dbReference type="InterPro" id="IPR028082">
    <property type="entry name" value="Peripla_BP_I"/>
</dbReference>
<evidence type="ECO:0000256" key="3">
    <source>
        <dbReference type="ARBA" id="ARBA00023163"/>
    </source>
</evidence>
<dbReference type="InterPro" id="IPR000843">
    <property type="entry name" value="HTH_LacI"/>
</dbReference>
<dbReference type="SUPFAM" id="SSF53822">
    <property type="entry name" value="Periplasmic binding protein-like I"/>
    <property type="match status" value="1"/>
</dbReference>
<evidence type="ECO:0000313" key="6">
    <source>
        <dbReference type="Proteomes" id="UP001519654"/>
    </source>
</evidence>